<gene>
    <name evidence="2" type="ORF">DB891_17210</name>
</gene>
<evidence type="ECO:0000313" key="3">
    <source>
        <dbReference type="Proteomes" id="UP000245618"/>
    </source>
</evidence>
<sequence length="564" mass="61839">MKRNVFLKAYLTNGLALILVLFLSNCQVEEDALQENNQTASVIYKAKIDDYWGKLKKGANNEQVSKIEELSTAIDINSLKIYDLRTTEKLVIADVKSLNGLDGIIKVIFYLNGEKMVRSNIVTLKTNETNSDHNKIIQSVVNADKKGFNYTGEITFLSLSKTKLLYDKFTQGNLIENATLSVAPNNKKSGKTQGSCTHYWWVTRYGDQIISEIYMFSVCDCSGGSGGGGGDEAFKMSNCDGGSGVFLGGGSSAPSASSRPTPPASPVNNQIYRYTDPDGACTVYKYNSSLNTWEIIEVILPNIIISRNKDNYGILDFQWPVNNQKVFDYSTNIFYTYDGGSDSWIGIPGESPRDPCDAAKLITTDSKDSKFLSAKSSILAANATLEHSITLGKDVSNQITHAPMNNGGTNDVKVNETWAGAFASLHNHPNNTPLSTGDIYNAVTLNNKNSNFTTSFVLIDGETYAIVVTNLVEANAFVTAYPADVSPIYPPEFPDKIFYEIEDVKKVTGYSIEGKTEAIAFVLDKYNSGITLMKQDSNGEFYPLKNTETTLSDGTKNYTPTPCN</sequence>
<comment type="caution">
    <text evidence="2">The sequence shown here is derived from an EMBL/GenBank/DDBJ whole genome shotgun (WGS) entry which is preliminary data.</text>
</comment>
<dbReference type="Proteomes" id="UP000245618">
    <property type="component" value="Unassembled WGS sequence"/>
</dbReference>
<organism evidence="2 3">
    <name type="scientific">Flavobacterium laiguense</name>
    <dbReference type="NCBI Taxonomy" id="2169409"/>
    <lineage>
        <taxon>Bacteria</taxon>
        <taxon>Pseudomonadati</taxon>
        <taxon>Bacteroidota</taxon>
        <taxon>Flavobacteriia</taxon>
        <taxon>Flavobacteriales</taxon>
        <taxon>Flavobacteriaceae</taxon>
        <taxon>Flavobacterium</taxon>
    </lineage>
</organism>
<reference evidence="2 3" key="1">
    <citation type="submission" date="2018-04" db="EMBL/GenBank/DDBJ databases">
        <title>Flavobacterium sp. nov., isolated from glacier ice.</title>
        <authorList>
            <person name="Liu Q."/>
            <person name="Xin Y.-H."/>
        </authorList>
    </citation>
    <scope>NUCLEOTIDE SEQUENCE [LARGE SCALE GENOMIC DNA]</scope>
    <source>
        <strain evidence="2 3">LB2P30</strain>
    </source>
</reference>
<keyword evidence="3" id="KW-1185">Reference proteome</keyword>
<evidence type="ECO:0000256" key="1">
    <source>
        <dbReference type="SAM" id="SignalP"/>
    </source>
</evidence>
<dbReference type="AlphaFoldDB" id="A0A2U1JK87"/>
<evidence type="ECO:0000313" key="2">
    <source>
        <dbReference type="EMBL" id="PWA05283.1"/>
    </source>
</evidence>
<dbReference type="EMBL" id="QCZH01000040">
    <property type="protein sequence ID" value="PWA05283.1"/>
    <property type="molecule type" value="Genomic_DNA"/>
</dbReference>
<protein>
    <submittedName>
        <fullName evidence="2">Uncharacterized protein</fullName>
    </submittedName>
</protein>
<feature type="signal peptide" evidence="1">
    <location>
        <begin position="1"/>
        <end position="26"/>
    </location>
</feature>
<proteinExistence type="predicted"/>
<dbReference type="RefSeq" id="WP_116764811.1">
    <property type="nucleotide sequence ID" value="NZ_QCZH01000040.1"/>
</dbReference>
<name>A0A2U1JK87_9FLAO</name>
<keyword evidence="1" id="KW-0732">Signal</keyword>
<dbReference type="OrthoDB" id="1450227at2"/>
<feature type="chain" id="PRO_5015750136" evidence="1">
    <location>
        <begin position="27"/>
        <end position="564"/>
    </location>
</feature>
<accession>A0A2U1JK87</accession>